<dbReference type="PANTHER" id="PTHR41694">
    <property type="entry name" value="ENDOGENOUS RETROVIRUS GROUP K MEMBER POL PROTEIN"/>
    <property type="match status" value="1"/>
</dbReference>
<protein>
    <recommendedName>
        <fullName evidence="2">ribonuclease H</fullName>
        <ecNumber evidence="2">3.1.26.4</ecNumber>
    </recommendedName>
</protein>
<comment type="similarity">
    <text evidence="1">Belongs to the beta type-B retroviral polymerase family. HERV class-II K(HML-2) pol subfamily.</text>
</comment>
<keyword evidence="3" id="KW-0808">Transferase</keyword>
<dbReference type="PANTHER" id="PTHR41694:SF3">
    <property type="entry name" value="RNA-DIRECTED DNA POLYMERASE-RELATED"/>
    <property type="match status" value="1"/>
</dbReference>
<feature type="domain" description="Reverse transcriptase" evidence="9">
    <location>
        <begin position="1"/>
        <end position="104"/>
    </location>
</feature>
<dbReference type="EC" id="3.1.26.4" evidence="2"/>
<evidence type="ECO:0000259" key="9">
    <source>
        <dbReference type="PROSITE" id="PS50878"/>
    </source>
</evidence>
<dbReference type="EMBL" id="VXAL01013029">
    <property type="protein sequence ID" value="NXK52411.1"/>
    <property type="molecule type" value="Genomic_DNA"/>
</dbReference>
<evidence type="ECO:0000313" key="10">
    <source>
        <dbReference type="EMBL" id="NXK52411.1"/>
    </source>
</evidence>
<dbReference type="PROSITE" id="PS50878">
    <property type="entry name" value="RT_POL"/>
    <property type="match status" value="1"/>
</dbReference>
<reference evidence="10 11" key="1">
    <citation type="submission" date="2019-09" db="EMBL/GenBank/DDBJ databases">
        <title>Bird 10,000 Genomes (B10K) Project - Family phase.</title>
        <authorList>
            <person name="Zhang G."/>
        </authorList>
    </citation>
    <scope>NUCLEOTIDE SEQUENCE [LARGE SCALE GENOMIC DNA]</scope>
    <source>
        <strain evidence="10">B10K-DU-011-36</strain>
        <tissue evidence="10">Muscle</tissue>
    </source>
</reference>
<keyword evidence="11" id="KW-1185">Reference proteome</keyword>
<dbReference type="InterPro" id="IPR043502">
    <property type="entry name" value="DNA/RNA_pol_sf"/>
</dbReference>
<keyword evidence="6" id="KW-0255">Endonuclease</keyword>
<dbReference type="GO" id="GO:0003964">
    <property type="term" value="F:RNA-directed DNA polymerase activity"/>
    <property type="evidence" value="ECO:0007669"/>
    <property type="project" value="UniProtKB-KW"/>
</dbReference>
<keyword evidence="8" id="KW-0695">RNA-directed DNA polymerase</keyword>
<evidence type="ECO:0000256" key="2">
    <source>
        <dbReference type="ARBA" id="ARBA00012180"/>
    </source>
</evidence>
<keyword evidence="4" id="KW-0548">Nucleotidyltransferase</keyword>
<sequence length="104" mass="12012">DLIVMDLKDGFFTIPLHPDDCEKFAFTVPSVNRHAPAKRCQWVVLPQGIKNSPTVCQWCVDVALRPFRQRFPEHLIYHCMDDLLICARDLNKELVLDNLHAALK</sequence>
<dbReference type="Pfam" id="PF00078">
    <property type="entry name" value="RVT_1"/>
    <property type="match status" value="1"/>
</dbReference>
<dbReference type="GO" id="GO:0004523">
    <property type="term" value="F:RNA-DNA hybrid ribonuclease activity"/>
    <property type="evidence" value="ECO:0007669"/>
    <property type="project" value="UniProtKB-EC"/>
</dbReference>
<dbReference type="GO" id="GO:0035613">
    <property type="term" value="F:RNA stem-loop binding"/>
    <property type="evidence" value="ECO:0007669"/>
    <property type="project" value="TreeGrafter"/>
</dbReference>
<evidence type="ECO:0000256" key="1">
    <source>
        <dbReference type="ARBA" id="ARBA00010879"/>
    </source>
</evidence>
<dbReference type="Gene3D" id="3.30.70.270">
    <property type="match status" value="2"/>
</dbReference>
<dbReference type="InterPro" id="IPR043128">
    <property type="entry name" value="Rev_trsase/Diguanyl_cyclase"/>
</dbReference>
<accession>A0A7L0K6W0</accession>
<proteinExistence type="inferred from homology"/>
<organism evidence="10 11">
    <name type="scientific">Chauna torquata</name>
    <name type="common">Southern screamer</name>
    <dbReference type="NCBI Taxonomy" id="30388"/>
    <lineage>
        <taxon>Eukaryota</taxon>
        <taxon>Metazoa</taxon>
        <taxon>Chordata</taxon>
        <taxon>Craniata</taxon>
        <taxon>Vertebrata</taxon>
        <taxon>Euteleostomi</taxon>
        <taxon>Archelosauria</taxon>
        <taxon>Archosauria</taxon>
        <taxon>Dinosauria</taxon>
        <taxon>Saurischia</taxon>
        <taxon>Theropoda</taxon>
        <taxon>Coelurosauria</taxon>
        <taxon>Aves</taxon>
        <taxon>Neognathae</taxon>
        <taxon>Galloanserae</taxon>
        <taxon>Anseriformes</taxon>
        <taxon>Anhimidae</taxon>
        <taxon>Chauna</taxon>
    </lineage>
</organism>
<name>A0A7L0K6W0_CHATO</name>
<evidence type="ECO:0000256" key="7">
    <source>
        <dbReference type="ARBA" id="ARBA00022801"/>
    </source>
</evidence>
<keyword evidence="7" id="KW-0378">Hydrolase</keyword>
<evidence type="ECO:0000256" key="3">
    <source>
        <dbReference type="ARBA" id="ARBA00022679"/>
    </source>
</evidence>
<evidence type="ECO:0000256" key="4">
    <source>
        <dbReference type="ARBA" id="ARBA00022695"/>
    </source>
</evidence>
<comment type="caution">
    <text evidence="10">The sequence shown here is derived from an EMBL/GenBank/DDBJ whole genome shotgun (WGS) entry which is preliminary data.</text>
</comment>
<dbReference type="Proteomes" id="UP000537522">
    <property type="component" value="Unassembled WGS sequence"/>
</dbReference>
<dbReference type="InterPro" id="IPR000477">
    <property type="entry name" value="RT_dom"/>
</dbReference>
<dbReference type="SUPFAM" id="SSF56672">
    <property type="entry name" value="DNA/RNA polymerases"/>
    <property type="match status" value="1"/>
</dbReference>
<evidence type="ECO:0000313" key="11">
    <source>
        <dbReference type="Proteomes" id="UP000537522"/>
    </source>
</evidence>
<evidence type="ECO:0000256" key="6">
    <source>
        <dbReference type="ARBA" id="ARBA00022759"/>
    </source>
</evidence>
<feature type="non-terminal residue" evidence="10">
    <location>
        <position position="1"/>
    </location>
</feature>
<evidence type="ECO:0000256" key="8">
    <source>
        <dbReference type="ARBA" id="ARBA00022918"/>
    </source>
</evidence>
<gene>
    <name evidence="10" type="primary">Ervk6</name>
    <name evidence="10" type="ORF">CHATOR_R15279</name>
</gene>
<keyword evidence="5" id="KW-0540">Nuclease</keyword>
<evidence type="ECO:0000256" key="5">
    <source>
        <dbReference type="ARBA" id="ARBA00022722"/>
    </source>
</evidence>
<dbReference type="AlphaFoldDB" id="A0A7L0K6W0"/>
<feature type="non-terminal residue" evidence="10">
    <location>
        <position position="104"/>
    </location>
</feature>